<comment type="caution">
    <text evidence="1">The sequence shown here is derived from an EMBL/GenBank/DDBJ whole genome shotgun (WGS) entry which is preliminary data.</text>
</comment>
<reference evidence="2" key="1">
    <citation type="journal article" date="2019" name="Int. J. Syst. Evol. Microbiol.">
        <title>The Global Catalogue of Microorganisms (GCM) 10K type strain sequencing project: providing services to taxonomists for standard genome sequencing and annotation.</title>
        <authorList>
            <consortium name="The Broad Institute Genomics Platform"/>
            <consortium name="The Broad Institute Genome Sequencing Center for Infectious Disease"/>
            <person name="Wu L."/>
            <person name="Ma J."/>
        </authorList>
    </citation>
    <scope>NUCLEOTIDE SEQUENCE [LARGE SCALE GENOMIC DNA]</scope>
    <source>
        <strain evidence="2">JCM 4602</strain>
    </source>
</reference>
<accession>A0ABQ3BSK6</accession>
<evidence type="ECO:0000313" key="1">
    <source>
        <dbReference type="EMBL" id="GGZ52729.1"/>
    </source>
</evidence>
<dbReference type="Proteomes" id="UP000624183">
    <property type="component" value="Unassembled WGS sequence"/>
</dbReference>
<evidence type="ECO:0008006" key="3">
    <source>
        <dbReference type="Google" id="ProtNLM"/>
    </source>
</evidence>
<proteinExistence type="predicted"/>
<evidence type="ECO:0000313" key="2">
    <source>
        <dbReference type="Proteomes" id="UP000624183"/>
    </source>
</evidence>
<protein>
    <recommendedName>
        <fullName evidence="3">Abortive infection protein-like C-terminal domain-containing protein</fullName>
    </recommendedName>
</protein>
<sequence length="252" mass="28406">MPVTPESALAALPDGLRSDVVNSFNEIVRNFREHRWEPAELNGGKLCEAIYSVILGYMDGCYPQRSSKPNNIVDSCRALERRSGFPRAIKVQIPRMLLALYEIRNNRGVGHAGGDVDPSRMDATAVLYMSKWLMAELVRFLHELSTEQASILVEGLIEREVAQVWSDGNKRRVLRVGLTWKKQMLLVLLPENGLVSEGRLAEWVEHPDPGRFRRDVLRPAHKEKLIDFDEVNSSIRLLPPGVAEAESLVNSL</sequence>
<organism evidence="1 2">
    <name type="scientific">Streptomyces rubiginosohelvolus</name>
    <dbReference type="NCBI Taxonomy" id="67362"/>
    <lineage>
        <taxon>Bacteria</taxon>
        <taxon>Bacillati</taxon>
        <taxon>Actinomycetota</taxon>
        <taxon>Actinomycetes</taxon>
        <taxon>Kitasatosporales</taxon>
        <taxon>Streptomycetaceae</taxon>
        <taxon>Streptomyces</taxon>
    </lineage>
</organism>
<keyword evidence="2" id="KW-1185">Reference proteome</keyword>
<dbReference type="EMBL" id="BMUW01000004">
    <property type="protein sequence ID" value="GGZ52729.1"/>
    <property type="molecule type" value="Genomic_DNA"/>
</dbReference>
<gene>
    <name evidence="1" type="ORF">GCM10010328_29370</name>
</gene>
<name>A0ABQ3BSK6_9ACTN</name>